<sequence>MDYVEGTARWGQADLSQVKSQGFDQYHLSVMFFGQATIPVTVQSKSGGTREGTVTRFLNGTADISKVPPALNFR</sequence>
<keyword evidence="2" id="KW-1185">Reference proteome</keyword>
<accession>A0ABX3TD19</accession>
<gene>
    <name evidence="1" type="ORF">BST46_28690</name>
</gene>
<dbReference type="Proteomes" id="UP000192847">
    <property type="component" value="Unassembled WGS sequence"/>
</dbReference>
<name>A0ABX3TD19_9MYCO</name>
<reference evidence="1 2" key="1">
    <citation type="submission" date="2017-02" db="EMBL/GenBank/DDBJ databases">
        <title>The new phylogeny of genus Mycobacterium.</title>
        <authorList>
            <person name="Tortoli E."/>
            <person name="Trovato A."/>
            <person name="Cirillo D.M."/>
        </authorList>
    </citation>
    <scope>NUCLEOTIDE SEQUENCE [LARGE SCALE GENOMIC DNA]</scope>
    <source>
        <strain evidence="1 2">CCUG 56329</strain>
    </source>
</reference>
<dbReference type="EMBL" id="MVIL01000551">
    <property type="protein sequence ID" value="ORB76691.1"/>
    <property type="molecule type" value="Genomic_DNA"/>
</dbReference>
<protein>
    <submittedName>
        <fullName evidence="1">Uncharacterized protein</fullName>
    </submittedName>
</protein>
<evidence type="ECO:0000313" key="1">
    <source>
        <dbReference type="EMBL" id="ORB76691.1"/>
    </source>
</evidence>
<comment type="caution">
    <text evidence="1">The sequence shown here is derived from an EMBL/GenBank/DDBJ whole genome shotgun (WGS) entry which is preliminary data.</text>
</comment>
<organism evidence="1 2">
    <name type="scientific">Mycobacterium timonense</name>
    <dbReference type="NCBI Taxonomy" id="701043"/>
    <lineage>
        <taxon>Bacteria</taxon>
        <taxon>Bacillati</taxon>
        <taxon>Actinomycetota</taxon>
        <taxon>Actinomycetes</taxon>
        <taxon>Mycobacteriales</taxon>
        <taxon>Mycobacteriaceae</taxon>
        <taxon>Mycobacterium</taxon>
        <taxon>Mycobacterium avium complex (MAC)</taxon>
    </lineage>
</organism>
<evidence type="ECO:0000313" key="2">
    <source>
        <dbReference type="Proteomes" id="UP000192847"/>
    </source>
</evidence>
<proteinExistence type="predicted"/>